<evidence type="ECO:0000256" key="1">
    <source>
        <dbReference type="SAM" id="SignalP"/>
    </source>
</evidence>
<dbReference type="GO" id="GO:0004553">
    <property type="term" value="F:hydrolase activity, hydrolyzing O-glycosyl compounds"/>
    <property type="evidence" value="ECO:0007669"/>
    <property type="project" value="TreeGrafter"/>
</dbReference>
<dbReference type="InterPro" id="IPR006311">
    <property type="entry name" value="TAT_signal"/>
</dbReference>
<comment type="caution">
    <text evidence="4">The sequence shown here is derived from an EMBL/GenBank/DDBJ whole genome shotgun (WGS) entry which is preliminary data.</text>
</comment>
<dbReference type="InterPro" id="IPR019546">
    <property type="entry name" value="TAT_signal_bac_arc"/>
</dbReference>
<dbReference type="OrthoDB" id="9806081at2"/>
<dbReference type="GO" id="GO:0030246">
    <property type="term" value="F:carbohydrate binding"/>
    <property type="evidence" value="ECO:0007669"/>
    <property type="project" value="InterPro"/>
</dbReference>
<dbReference type="Pfam" id="PF00723">
    <property type="entry name" value="Glyco_hydro_15"/>
    <property type="match status" value="2"/>
</dbReference>
<dbReference type="Proteomes" id="UP000318578">
    <property type="component" value="Unassembled WGS sequence"/>
</dbReference>
<feature type="domain" description="GH15-like" evidence="2">
    <location>
        <begin position="309"/>
        <end position="373"/>
    </location>
</feature>
<feature type="signal peptide" evidence="1">
    <location>
        <begin position="1"/>
        <end position="28"/>
    </location>
</feature>
<evidence type="ECO:0000259" key="3">
    <source>
        <dbReference type="Pfam" id="PF09137"/>
    </source>
</evidence>
<protein>
    <submittedName>
        <fullName evidence="4">Twin-arginine translocation signal domain-containing protein</fullName>
    </submittedName>
</protein>
<dbReference type="Gene3D" id="1.50.10.10">
    <property type="match status" value="1"/>
</dbReference>
<dbReference type="SUPFAM" id="SSF74650">
    <property type="entry name" value="Galactose mutarotase-like"/>
    <property type="match status" value="1"/>
</dbReference>
<dbReference type="InterPro" id="IPR011013">
    <property type="entry name" value="Gal_mutarotase_sf_dom"/>
</dbReference>
<feature type="domain" description="GH15-like" evidence="2">
    <location>
        <begin position="391"/>
        <end position="698"/>
    </location>
</feature>
<gene>
    <name evidence="4" type="ORF">FNH06_14000</name>
</gene>
<dbReference type="PROSITE" id="PS51318">
    <property type="entry name" value="TAT"/>
    <property type="match status" value="1"/>
</dbReference>
<dbReference type="NCBIfam" id="TIGR01409">
    <property type="entry name" value="TAT_signal_seq"/>
    <property type="match status" value="1"/>
</dbReference>
<dbReference type="PANTHER" id="PTHR31616">
    <property type="entry name" value="TREHALASE"/>
    <property type="match status" value="1"/>
</dbReference>
<feature type="domain" description="Glucodextranase N-terminal" evidence="3">
    <location>
        <begin position="37"/>
        <end position="292"/>
    </location>
</feature>
<sequence>MTTSRRDFLRAAALVGATAAVAPVPALADTRPGGGAAPGGPGADQTFTPADKLGFGTARGATSPVWFTLEGGRLSEVYHPDLSTPASRETQWVVTDGHSFVERVSDVRHSTELPDPQVPAYRQTATGTGWTLTTRYVTDPARASVLLDLEFHTSRALQVFVLHDPALGGEGTADRAFPQDGALVATDSVTASALLAAGGFSESTVGYAGVNDGWTELSANHGRLTAHYATAGPGNVVQLARLRLDGRSSTRELVALGFGATAGEAVRAARTSVTRGFDAAAKAYAAGWHEYLASLPAAPKVADRRLHTTSVVALACSEDKRNPGAFIASPTMPWAFGFDRAVAPQYGSYHLVWPRDLYQIATGLLAAGDRAAAGRALDYLLRIQQPDGHWAQNTTVAGEPYWTSVQLDETAAPMLLAWLLGRHDSATVDKLARGGDFILSFAKDGHSAPWTEQERWEEQNGYSPSTIASVVAGLVCLADLLRQAGRDGSRYLAAADAWQRAVDGWTVTHTGPYSPRPYYTRLTKDGNPDAGTTYNLGNNNAGEVDQRAVVDAGFLELVRLGVKPAADPVVANSLVVVDAQISTVTPSGRHWHRYSGDGYGEQANGGPWDVNRSDIERTYGRLWPIFAGERGEYELLRGDRDAAAGRLSDMAATAGPTGLLPEQAWDKNPPYPRVRAGTPTASATPLAWTHAQYLRLAWSVQKGRPVEYPDVVARRYLR</sequence>
<dbReference type="SUPFAM" id="SSF48208">
    <property type="entry name" value="Six-hairpin glycosidases"/>
    <property type="match status" value="1"/>
</dbReference>
<dbReference type="InterPro" id="IPR008928">
    <property type="entry name" value="6-hairpin_glycosidase_sf"/>
</dbReference>
<proteinExistence type="predicted"/>
<dbReference type="InterPro" id="IPR011613">
    <property type="entry name" value="GH15-like"/>
</dbReference>
<keyword evidence="1" id="KW-0732">Signal</keyword>
<evidence type="ECO:0000313" key="4">
    <source>
        <dbReference type="EMBL" id="TVT22288.1"/>
    </source>
</evidence>
<dbReference type="InterPro" id="IPR014718">
    <property type="entry name" value="GH-type_carb-bd"/>
</dbReference>
<dbReference type="Pfam" id="PF09137">
    <property type="entry name" value="Glucodextran_N"/>
    <property type="match status" value="1"/>
</dbReference>
<dbReference type="AlphaFoldDB" id="A0A558ADE3"/>
<dbReference type="EMBL" id="VJZA01000019">
    <property type="protein sequence ID" value="TVT22288.1"/>
    <property type="molecule type" value="Genomic_DNA"/>
</dbReference>
<feature type="chain" id="PRO_5021950279" evidence="1">
    <location>
        <begin position="29"/>
        <end position="718"/>
    </location>
</feature>
<organism evidence="4 5">
    <name type="scientific">Amycolatopsis acidiphila</name>
    <dbReference type="NCBI Taxonomy" id="715473"/>
    <lineage>
        <taxon>Bacteria</taxon>
        <taxon>Bacillati</taxon>
        <taxon>Actinomycetota</taxon>
        <taxon>Actinomycetes</taxon>
        <taxon>Pseudonocardiales</taxon>
        <taxon>Pseudonocardiaceae</taxon>
        <taxon>Amycolatopsis</taxon>
    </lineage>
</organism>
<dbReference type="CDD" id="cd07430">
    <property type="entry name" value="GH15_N"/>
    <property type="match status" value="1"/>
</dbReference>
<evidence type="ECO:0000259" key="2">
    <source>
        <dbReference type="Pfam" id="PF00723"/>
    </source>
</evidence>
<reference evidence="4 5" key="1">
    <citation type="submission" date="2019-07" db="EMBL/GenBank/DDBJ databases">
        <title>New species of Amycolatopsis and Streptomyces.</title>
        <authorList>
            <person name="Duangmal K."/>
            <person name="Teo W.F.A."/>
            <person name="Lipun K."/>
        </authorList>
    </citation>
    <scope>NUCLEOTIDE SEQUENCE [LARGE SCALE GENOMIC DNA]</scope>
    <source>
        <strain evidence="4 5">JCM 30562</strain>
    </source>
</reference>
<dbReference type="Gene3D" id="2.70.98.10">
    <property type="match status" value="1"/>
</dbReference>
<dbReference type="GO" id="GO:0005975">
    <property type="term" value="P:carbohydrate metabolic process"/>
    <property type="evidence" value="ECO:0007669"/>
    <property type="project" value="InterPro"/>
</dbReference>
<keyword evidence="5" id="KW-1185">Reference proteome</keyword>
<accession>A0A558ADE3</accession>
<evidence type="ECO:0000313" key="5">
    <source>
        <dbReference type="Proteomes" id="UP000318578"/>
    </source>
</evidence>
<dbReference type="RefSeq" id="WP_144638333.1">
    <property type="nucleotide sequence ID" value="NZ_BNAX01000006.1"/>
</dbReference>
<dbReference type="InterPro" id="IPR015220">
    <property type="entry name" value="Glucodextranase_N"/>
</dbReference>
<dbReference type="GO" id="GO:0016757">
    <property type="term" value="F:glycosyltransferase activity"/>
    <property type="evidence" value="ECO:0007669"/>
    <property type="project" value="UniProtKB-ARBA"/>
</dbReference>
<name>A0A558ADE3_9PSEU</name>
<dbReference type="PANTHER" id="PTHR31616:SF0">
    <property type="entry name" value="GLUCAN 1,4-ALPHA-GLUCOSIDASE"/>
    <property type="match status" value="1"/>
</dbReference>
<dbReference type="InterPro" id="IPR012341">
    <property type="entry name" value="6hp_glycosidase-like_sf"/>
</dbReference>